<dbReference type="RefSeq" id="WP_160592990.1">
    <property type="nucleotide sequence ID" value="NZ_CP047895.1"/>
</dbReference>
<dbReference type="AlphaFoldDB" id="A0A7Z2NXA7"/>
<evidence type="ECO:0000313" key="2">
    <source>
        <dbReference type="EMBL" id="QHL91060.1"/>
    </source>
</evidence>
<feature type="domain" description="PilZ" evidence="1">
    <location>
        <begin position="12"/>
        <end position="95"/>
    </location>
</feature>
<dbReference type="InterPro" id="IPR009875">
    <property type="entry name" value="PilZ_domain"/>
</dbReference>
<evidence type="ECO:0000313" key="3">
    <source>
        <dbReference type="Proteomes" id="UP000464468"/>
    </source>
</evidence>
<proteinExistence type="predicted"/>
<dbReference type="EMBL" id="CP047895">
    <property type="protein sequence ID" value="QHL91060.1"/>
    <property type="molecule type" value="Genomic_DNA"/>
</dbReference>
<dbReference type="Proteomes" id="UP000464468">
    <property type="component" value="Chromosome"/>
</dbReference>
<accession>A0A7Z2NXA7</accession>
<dbReference type="Pfam" id="PF07238">
    <property type="entry name" value="PilZ"/>
    <property type="match status" value="1"/>
</dbReference>
<keyword evidence="3" id="KW-1185">Reference proteome</keyword>
<organism evidence="2 3">
    <name type="scientific">Sphingomonas changnyeongensis</name>
    <dbReference type="NCBI Taxonomy" id="2698679"/>
    <lineage>
        <taxon>Bacteria</taxon>
        <taxon>Pseudomonadati</taxon>
        <taxon>Pseudomonadota</taxon>
        <taxon>Alphaproteobacteria</taxon>
        <taxon>Sphingomonadales</taxon>
        <taxon>Sphingomonadaceae</taxon>
        <taxon>Sphingomonas</taxon>
    </lineage>
</organism>
<evidence type="ECO:0000259" key="1">
    <source>
        <dbReference type="Pfam" id="PF07238"/>
    </source>
</evidence>
<sequence length="108" mass="11908">MAAGYRAAFNLNRRESPRDDVYYRTRATDDAGLSFGLQIVNISATGFMARTEAALAPGSWMTLRLPVVGQIRADVRWALGGRVGCQFEQMIDLAPYLDLLGALVRDAR</sequence>
<name>A0A7Z2NXA7_9SPHN</name>
<dbReference type="KEGG" id="schy:GVO57_09820"/>
<dbReference type="SUPFAM" id="SSF141371">
    <property type="entry name" value="PilZ domain-like"/>
    <property type="match status" value="1"/>
</dbReference>
<reference evidence="2 3" key="1">
    <citation type="submission" date="2020-01" db="EMBL/GenBank/DDBJ databases">
        <title>Sphingomonas sp. C33 whole genome sequece.</title>
        <authorList>
            <person name="Park C."/>
        </authorList>
    </citation>
    <scope>NUCLEOTIDE SEQUENCE [LARGE SCALE GENOMIC DNA]</scope>
    <source>
        <strain evidence="2 3">C33</strain>
    </source>
</reference>
<protein>
    <submittedName>
        <fullName evidence="2">PilZ domain-containing protein</fullName>
    </submittedName>
</protein>
<dbReference type="GO" id="GO:0035438">
    <property type="term" value="F:cyclic-di-GMP binding"/>
    <property type="evidence" value="ECO:0007669"/>
    <property type="project" value="InterPro"/>
</dbReference>
<gene>
    <name evidence="2" type="ORF">GVO57_09820</name>
</gene>